<comment type="caution">
    <text evidence="1">The sequence shown here is derived from an EMBL/GenBank/DDBJ whole genome shotgun (WGS) entry which is preliminary data.</text>
</comment>
<dbReference type="EMBL" id="BMIW01000003">
    <property type="protein sequence ID" value="GGF87053.1"/>
    <property type="molecule type" value="Genomic_DNA"/>
</dbReference>
<dbReference type="RefSeq" id="WP_120462511.1">
    <property type="nucleotide sequence ID" value="NZ_BMIW01000003.1"/>
</dbReference>
<gene>
    <name evidence="1" type="ORF">GCM10010913_05670</name>
</gene>
<keyword evidence="2" id="KW-1185">Reference proteome</keyword>
<evidence type="ECO:0000313" key="2">
    <source>
        <dbReference type="Proteomes" id="UP000608420"/>
    </source>
</evidence>
<organism evidence="1 2">
    <name type="scientific">Paenibacillus aceti</name>
    <dbReference type="NCBI Taxonomy" id="1820010"/>
    <lineage>
        <taxon>Bacteria</taxon>
        <taxon>Bacillati</taxon>
        <taxon>Bacillota</taxon>
        <taxon>Bacilli</taxon>
        <taxon>Bacillales</taxon>
        <taxon>Paenibacillaceae</taxon>
        <taxon>Paenibacillus</taxon>
    </lineage>
</organism>
<evidence type="ECO:0000313" key="1">
    <source>
        <dbReference type="EMBL" id="GGF87053.1"/>
    </source>
</evidence>
<accession>A0ABQ1VRF7</accession>
<protein>
    <submittedName>
        <fullName evidence="1">Uncharacterized protein</fullName>
    </submittedName>
</protein>
<dbReference type="Proteomes" id="UP000608420">
    <property type="component" value="Unassembled WGS sequence"/>
</dbReference>
<reference evidence="2" key="1">
    <citation type="journal article" date="2019" name="Int. J. Syst. Evol. Microbiol.">
        <title>The Global Catalogue of Microorganisms (GCM) 10K type strain sequencing project: providing services to taxonomists for standard genome sequencing and annotation.</title>
        <authorList>
            <consortium name="The Broad Institute Genomics Platform"/>
            <consortium name="The Broad Institute Genome Sequencing Center for Infectious Disease"/>
            <person name="Wu L."/>
            <person name="Ma J."/>
        </authorList>
    </citation>
    <scope>NUCLEOTIDE SEQUENCE [LARGE SCALE GENOMIC DNA]</scope>
    <source>
        <strain evidence="2">CGMCC 1.15420</strain>
    </source>
</reference>
<proteinExistence type="predicted"/>
<name>A0ABQ1VRF7_9BACL</name>
<sequence length="113" mass="12460">MQNNDYSRKMKDISFDGATFNGNSNFQGDANTQTYQVPLDSKFEQLFLDLKAEIEKLTDSQERNDNLSDLATIKGCVQENKLDRAKKFFGLLSEAIKVTSAGAALATSLGISL</sequence>